<dbReference type="InterPro" id="IPR050739">
    <property type="entry name" value="MFP"/>
</dbReference>
<comment type="caution">
    <text evidence="13">The sequence shown here is derived from an EMBL/GenBank/DDBJ whole genome shotgun (WGS) entry which is preliminary data.</text>
</comment>
<dbReference type="PRINTS" id="PR01490">
    <property type="entry name" value="RTXTOXIND"/>
</dbReference>
<evidence type="ECO:0000256" key="1">
    <source>
        <dbReference type="ARBA" id="ARBA00004377"/>
    </source>
</evidence>
<dbReference type="Pfam" id="PF26002">
    <property type="entry name" value="Beta-barrel_AprE"/>
    <property type="match status" value="1"/>
</dbReference>
<dbReference type="NCBIfam" id="TIGR01843">
    <property type="entry name" value="type_I_hlyD"/>
    <property type="match status" value="1"/>
</dbReference>
<evidence type="ECO:0000313" key="14">
    <source>
        <dbReference type="Proteomes" id="UP000291822"/>
    </source>
</evidence>
<accession>A0A4R0Z4N5</accession>
<keyword evidence="14" id="KW-1185">Reference proteome</keyword>
<comment type="subcellular location">
    <subcellularLocation>
        <location evidence="1 9">Cell inner membrane</location>
        <topology evidence="1 9">Single-pass membrane protein</topology>
    </subcellularLocation>
</comment>
<evidence type="ECO:0000256" key="6">
    <source>
        <dbReference type="ARBA" id="ARBA00022692"/>
    </source>
</evidence>
<dbReference type="GO" id="GO:0005886">
    <property type="term" value="C:plasma membrane"/>
    <property type="evidence" value="ECO:0007669"/>
    <property type="project" value="UniProtKB-SubCell"/>
</dbReference>
<evidence type="ECO:0000256" key="7">
    <source>
        <dbReference type="ARBA" id="ARBA00022989"/>
    </source>
</evidence>
<gene>
    <name evidence="13" type="ORF">EZM97_08695</name>
</gene>
<dbReference type="InterPro" id="IPR058982">
    <property type="entry name" value="Beta-barrel_AprE"/>
</dbReference>
<keyword evidence="3 9" id="KW-0813">Transport</keyword>
<dbReference type="PANTHER" id="PTHR30386:SF27">
    <property type="entry name" value="MEMBRANE FUSION PROTEIN (MFP) FAMILY PROTEIN"/>
    <property type="match status" value="1"/>
</dbReference>
<dbReference type="Gene3D" id="2.40.30.170">
    <property type="match status" value="1"/>
</dbReference>
<reference evidence="13 14" key="1">
    <citation type="submission" date="2019-02" db="EMBL/GenBank/DDBJ databases">
        <title>Dyella amyloliquefaciens sp. nov., isolated from forest soil.</title>
        <authorList>
            <person name="Gao Z.-H."/>
            <person name="Qiu L.-H."/>
        </authorList>
    </citation>
    <scope>NUCLEOTIDE SEQUENCE [LARGE SCALE GENOMIC DNA]</scope>
    <source>
        <strain evidence="13 14">KACC 12747</strain>
    </source>
</reference>
<proteinExistence type="inferred from homology"/>
<evidence type="ECO:0000256" key="9">
    <source>
        <dbReference type="RuleBase" id="RU365093"/>
    </source>
</evidence>
<keyword evidence="6" id="KW-0812">Transmembrane</keyword>
<organism evidence="13 14">
    <name type="scientific">Dyella soli</name>
    <dbReference type="NCBI Taxonomy" id="522319"/>
    <lineage>
        <taxon>Bacteria</taxon>
        <taxon>Pseudomonadati</taxon>
        <taxon>Pseudomonadota</taxon>
        <taxon>Gammaproteobacteria</taxon>
        <taxon>Lysobacterales</taxon>
        <taxon>Rhodanobacteraceae</taxon>
        <taxon>Dyella</taxon>
    </lineage>
</organism>
<keyword evidence="5 9" id="KW-0997">Cell inner membrane</keyword>
<protein>
    <recommendedName>
        <fullName evidence="9">Membrane fusion protein (MFP) family protein</fullName>
    </recommendedName>
</protein>
<dbReference type="PANTHER" id="PTHR30386">
    <property type="entry name" value="MEMBRANE FUSION SUBUNIT OF EMRAB-TOLC MULTIDRUG EFFLUX PUMP"/>
    <property type="match status" value="1"/>
</dbReference>
<keyword evidence="7" id="KW-1133">Transmembrane helix</keyword>
<dbReference type="AlphaFoldDB" id="A0A4R0Z4N5"/>
<dbReference type="GO" id="GO:0015031">
    <property type="term" value="P:protein transport"/>
    <property type="evidence" value="ECO:0007669"/>
    <property type="project" value="InterPro"/>
</dbReference>
<evidence type="ECO:0000256" key="3">
    <source>
        <dbReference type="ARBA" id="ARBA00022448"/>
    </source>
</evidence>
<keyword evidence="4 9" id="KW-1003">Cell membrane</keyword>
<name>A0A4R0Z4N5_9GAMM</name>
<feature type="coiled-coil region" evidence="10">
    <location>
        <begin position="38"/>
        <end position="101"/>
    </location>
</feature>
<evidence type="ECO:0000256" key="4">
    <source>
        <dbReference type="ARBA" id="ARBA00022475"/>
    </source>
</evidence>
<evidence type="ECO:0000259" key="11">
    <source>
        <dbReference type="Pfam" id="PF25988"/>
    </source>
</evidence>
<sequence length="255" mass="28883">MTLRWANMVQVYRVSDYEALLDKNYVPRQEYLLRKQERINAERDLAAQRSKAQELRSAITGAREELALSVADLRRQTLDELRQAREQIAQYEPEVAKTRQRNAQMELRAPANGTVQQLVVHTIGGVVTPAQPILSVVPDDEPLEVEVTILNKDIGFIRPGQEAAVKIDSFPYTRYGQVEGRVESVSHDAIQDEKLGLIYLARVAIEKNSIAVDGSLVDLTPGMTLSVEIKTDKRRVIDYILSPLTQMRSEAMRER</sequence>
<dbReference type="InterPro" id="IPR059040">
    <property type="entry name" value="HH_CyaD-like"/>
</dbReference>
<dbReference type="EMBL" id="SJTG01000001">
    <property type="protein sequence ID" value="TCI13340.1"/>
    <property type="molecule type" value="Genomic_DNA"/>
</dbReference>
<dbReference type="Pfam" id="PF25988">
    <property type="entry name" value="HH_CyaD"/>
    <property type="match status" value="1"/>
</dbReference>
<evidence type="ECO:0000256" key="8">
    <source>
        <dbReference type="ARBA" id="ARBA00023136"/>
    </source>
</evidence>
<comment type="similarity">
    <text evidence="2 9">Belongs to the membrane fusion protein (MFP) (TC 8.A.1) family.</text>
</comment>
<dbReference type="InterPro" id="IPR010129">
    <property type="entry name" value="T1SS_HlyD"/>
</dbReference>
<feature type="domain" description="AprE-like beta-barrel" evidence="12">
    <location>
        <begin position="143"/>
        <end position="231"/>
    </location>
</feature>
<evidence type="ECO:0000259" key="12">
    <source>
        <dbReference type="Pfam" id="PF26002"/>
    </source>
</evidence>
<dbReference type="Proteomes" id="UP000291822">
    <property type="component" value="Unassembled WGS sequence"/>
</dbReference>
<evidence type="ECO:0000256" key="2">
    <source>
        <dbReference type="ARBA" id="ARBA00009477"/>
    </source>
</evidence>
<evidence type="ECO:0000256" key="10">
    <source>
        <dbReference type="SAM" id="Coils"/>
    </source>
</evidence>
<keyword evidence="10" id="KW-0175">Coiled coil</keyword>
<evidence type="ECO:0000313" key="13">
    <source>
        <dbReference type="EMBL" id="TCI13340.1"/>
    </source>
</evidence>
<keyword evidence="8" id="KW-0472">Membrane</keyword>
<feature type="domain" description="CyaD-like alpha-helical hairpin" evidence="11">
    <location>
        <begin position="13"/>
        <end position="105"/>
    </location>
</feature>
<evidence type="ECO:0000256" key="5">
    <source>
        <dbReference type="ARBA" id="ARBA00022519"/>
    </source>
</evidence>